<sequence>MADTPSKKPRRGAGRVAFLARLEQFRELLAAGNEQRTIYDDFGGEAELGISYSQFNRYVVRYITGAKDDGHQRKGTGQIAPPSPSPAPTGAAGGQARGSSTPAEKPGQKRPGFQHNPNSGNDRDDLI</sequence>
<dbReference type="Pfam" id="PF17273">
    <property type="entry name" value="DUF5338"/>
    <property type="match status" value="1"/>
</dbReference>
<reference evidence="2 3" key="1">
    <citation type="submission" date="2019-02" db="EMBL/GenBank/DDBJ databases">
        <title>WGS of Pseudoxanthomonas species novum from clinical isolates.</title>
        <authorList>
            <person name="Bernier A.-M."/>
            <person name="Bernard K."/>
            <person name="Vachon A."/>
        </authorList>
    </citation>
    <scope>NUCLEOTIDE SEQUENCE [LARGE SCALE GENOMIC DNA]</scope>
    <source>
        <strain evidence="2 3">NML130969</strain>
    </source>
</reference>
<dbReference type="OrthoDB" id="7067352at2"/>
<dbReference type="InterPro" id="IPR035225">
    <property type="entry name" value="DUF5338"/>
</dbReference>
<evidence type="ECO:0000256" key="1">
    <source>
        <dbReference type="SAM" id="MobiDB-lite"/>
    </source>
</evidence>
<name>A0A4Q8LT39_9GAMM</name>
<dbReference type="EMBL" id="SHMG01000019">
    <property type="protein sequence ID" value="TAA35106.1"/>
    <property type="molecule type" value="Genomic_DNA"/>
</dbReference>
<dbReference type="Proteomes" id="UP000294164">
    <property type="component" value="Unassembled WGS sequence"/>
</dbReference>
<feature type="region of interest" description="Disordered" evidence="1">
    <location>
        <begin position="66"/>
        <end position="127"/>
    </location>
</feature>
<evidence type="ECO:0000313" key="2">
    <source>
        <dbReference type="EMBL" id="TAA35106.1"/>
    </source>
</evidence>
<proteinExistence type="predicted"/>
<protein>
    <submittedName>
        <fullName evidence="2">Uncharacterized protein</fullName>
    </submittedName>
</protein>
<dbReference type="RefSeq" id="WP_004167204.1">
    <property type="nucleotide sequence ID" value="NZ_SHMG01000019.1"/>
</dbReference>
<organism evidence="2 3">
    <name type="scientific">Pseudoxanthomonas winnipegensis</name>
    <dbReference type="NCBI Taxonomy" id="2480810"/>
    <lineage>
        <taxon>Bacteria</taxon>
        <taxon>Pseudomonadati</taxon>
        <taxon>Pseudomonadota</taxon>
        <taxon>Gammaproteobacteria</taxon>
        <taxon>Lysobacterales</taxon>
        <taxon>Lysobacteraceae</taxon>
        <taxon>Pseudoxanthomonas</taxon>
    </lineage>
</organism>
<evidence type="ECO:0000313" key="3">
    <source>
        <dbReference type="Proteomes" id="UP000294164"/>
    </source>
</evidence>
<gene>
    <name evidence="2" type="ORF">EA655_20435</name>
</gene>
<comment type="caution">
    <text evidence="2">The sequence shown here is derived from an EMBL/GenBank/DDBJ whole genome shotgun (WGS) entry which is preliminary data.</text>
</comment>
<dbReference type="AlphaFoldDB" id="A0A4Q8LT39"/>
<accession>A0A4Q8LT39</accession>